<dbReference type="GO" id="GO:0003677">
    <property type="term" value="F:DNA binding"/>
    <property type="evidence" value="ECO:0007669"/>
    <property type="project" value="UniProtKB-KW"/>
</dbReference>
<keyword evidence="6" id="KW-1185">Reference proteome</keyword>
<evidence type="ECO:0000256" key="3">
    <source>
        <dbReference type="ARBA" id="ARBA00023163"/>
    </source>
</evidence>
<dbReference type="PANTHER" id="PTHR43537:SF5">
    <property type="entry name" value="UXU OPERON TRANSCRIPTIONAL REGULATOR"/>
    <property type="match status" value="1"/>
</dbReference>
<keyword evidence="2" id="KW-0238">DNA-binding</keyword>
<dbReference type="Gene3D" id="1.10.10.10">
    <property type="entry name" value="Winged helix-like DNA-binding domain superfamily/Winged helix DNA-binding domain"/>
    <property type="match status" value="1"/>
</dbReference>
<dbReference type="InterPro" id="IPR036390">
    <property type="entry name" value="WH_DNA-bd_sf"/>
</dbReference>
<dbReference type="CDD" id="cd07377">
    <property type="entry name" value="WHTH_GntR"/>
    <property type="match status" value="1"/>
</dbReference>
<dbReference type="InterPro" id="IPR000524">
    <property type="entry name" value="Tscrpt_reg_HTH_GntR"/>
</dbReference>
<dbReference type="SUPFAM" id="SSF48008">
    <property type="entry name" value="GntR ligand-binding domain-like"/>
    <property type="match status" value="1"/>
</dbReference>
<dbReference type="Pfam" id="PF07729">
    <property type="entry name" value="FCD"/>
    <property type="match status" value="1"/>
</dbReference>
<evidence type="ECO:0000256" key="1">
    <source>
        <dbReference type="ARBA" id="ARBA00023015"/>
    </source>
</evidence>
<dbReference type="Gene3D" id="1.20.120.530">
    <property type="entry name" value="GntR ligand-binding domain-like"/>
    <property type="match status" value="1"/>
</dbReference>
<dbReference type="InterPro" id="IPR008920">
    <property type="entry name" value="TF_FadR/GntR_C"/>
</dbReference>
<name>A0A1U7JGA4_9HYPH</name>
<dbReference type="InterPro" id="IPR036388">
    <property type="entry name" value="WH-like_DNA-bd_sf"/>
</dbReference>
<dbReference type="SMART" id="SM00345">
    <property type="entry name" value="HTH_GNTR"/>
    <property type="match status" value="1"/>
</dbReference>
<dbReference type="STRING" id="197461.A3843_11420"/>
<comment type="caution">
    <text evidence="5">The sequence shown here is derived from an EMBL/GenBank/DDBJ whole genome shotgun (WGS) entry which is preliminary data.</text>
</comment>
<dbReference type="SMART" id="SM00895">
    <property type="entry name" value="FCD"/>
    <property type="match status" value="1"/>
</dbReference>
<gene>
    <name evidence="5" type="ORF">A3843_11420</name>
</gene>
<keyword evidence="3" id="KW-0804">Transcription</keyword>
<dbReference type="RefSeq" id="WP_051269186.1">
    <property type="nucleotide sequence ID" value="NZ_LVVZ01000018.1"/>
</dbReference>
<protein>
    <submittedName>
        <fullName evidence="5">GntR family transcriptional regulator</fullName>
    </submittedName>
</protein>
<dbReference type="InterPro" id="IPR011711">
    <property type="entry name" value="GntR_C"/>
</dbReference>
<evidence type="ECO:0000256" key="2">
    <source>
        <dbReference type="ARBA" id="ARBA00023125"/>
    </source>
</evidence>
<proteinExistence type="predicted"/>
<accession>A0A1U7JGA4</accession>
<evidence type="ECO:0000313" key="6">
    <source>
        <dbReference type="Proteomes" id="UP000185783"/>
    </source>
</evidence>
<organism evidence="5 6">
    <name type="scientific">Pseudovibrio exalbescens</name>
    <dbReference type="NCBI Taxonomy" id="197461"/>
    <lineage>
        <taxon>Bacteria</taxon>
        <taxon>Pseudomonadati</taxon>
        <taxon>Pseudomonadota</taxon>
        <taxon>Alphaproteobacteria</taxon>
        <taxon>Hyphomicrobiales</taxon>
        <taxon>Stappiaceae</taxon>
        <taxon>Pseudovibrio</taxon>
    </lineage>
</organism>
<evidence type="ECO:0000313" key="5">
    <source>
        <dbReference type="EMBL" id="OKL43728.1"/>
    </source>
</evidence>
<dbReference type="AlphaFoldDB" id="A0A1U7JGA4"/>
<dbReference type="PROSITE" id="PS50949">
    <property type="entry name" value="HTH_GNTR"/>
    <property type="match status" value="1"/>
</dbReference>
<dbReference type="SUPFAM" id="SSF46785">
    <property type="entry name" value="Winged helix' DNA-binding domain"/>
    <property type="match status" value="1"/>
</dbReference>
<feature type="domain" description="HTH gntR-type" evidence="4">
    <location>
        <begin position="21"/>
        <end position="88"/>
    </location>
</feature>
<dbReference type="OrthoDB" id="9788098at2"/>
<dbReference type="Pfam" id="PF00392">
    <property type="entry name" value="GntR"/>
    <property type="match status" value="1"/>
</dbReference>
<dbReference type="PANTHER" id="PTHR43537">
    <property type="entry name" value="TRANSCRIPTIONAL REGULATOR, GNTR FAMILY"/>
    <property type="match status" value="1"/>
</dbReference>
<dbReference type="EMBL" id="LVVZ01000018">
    <property type="protein sequence ID" value="OKL43728.1"/>
    <property type="molecule type" value="Genomic_DNA"/>
</dbReference>
<keyword evidence="1" id="KW-0805">Transcription regulation</keyword>
<sequence length="263" mass="29264">MNNTFDSILGGLVEDTGNRPMTATQIVHRRLRAEIISLKRLPGDPVSEKEIALECGVSRTPIREALLRLSEEKLIDIVPKSGTRVSKIPVASLLEAQVARTALEQVTVRAAAQRAQRSDVANLQATIVLQQEHQEADDTDKFYSSDEALHFAIAVAAGYPGIWRFIERIKLQVDRYRRLTLPQPHRMERVLDEHTEIVEAIAARDDERAVMAMTTHLGGLSAEDLRAIHDTNPNYFIGDINSVCEKWSDGNVGLLTQAAPRLS</sequence>
<reference evidence="5 6" key="1">
    <citation type="submission" date="2016-03" db="EMBL/GenBank/DDBJ databases">
        <title>Genome sequence of Nesiotobacter sp. nov., a moderately halophilic alphaproteobacterium isolated from the Yellow Sea, China.</title>
        <authorList>
            <person name="Zhang G."/>
            <person name="Zhang R."/>
        </authorList>
    </citation>
    <scope>NUCLEOTIDE SEQUENCE [LARGE SCALE GENOMIC DNA]</scope>
    <source>
        <strain evidence="5 6">WB1-6</strain>
    </source>
</reference>
<dbReference type="Proteomes" id="UP000185783">
    <property type="component" value="Unassembled WGS sequence"/>
</dbReference>
<dbReference type="GO" id="GO:0003700">
    <property type="term" value="F:DNA-binding transcription factor activity"/>
    <property type="evidence" value="ECO:0007669"/>
    <property type="project" value="InterPro"/>
</dbReference>
<evidence type="ECO:0000259" key="4">
    <source>
        <dbReference type="PROSITE" id="PS50949"/>
    </source>
</evidence>